<dbReference type="Proteomes" id="UP000029733">
    <property type="component" value="Unassembled WGS sequence"/>
</dbReference>
<accession>A0A4U8TBG4</accession>
<reference evidence="1 2" key="1">
    <citation type="journal article" date="2014" name="Genome Announc.">
        <title>Draft genome sequences of eight enterohepatic helicobacter species isolated from both laboratory and wild rodents.</title>
        <authorList>
            <person name="Sheh A."/>
            <person name="Shen Z."/>
            <person name="Fox J.G."/>
        </authorList>
    </citation>
    <scope>NUCLEOTIDE SEQUENCE [LARGE SCALE GENOMIC DNA]</scope>
    <source>
        <strain evidence="1 2">MIT 09-6949</strain>
    </source>
</reference>
<dbReference type="AlphaFoldDB" id="A0A4U8TBG4"/>
<evidence type="ECO:0000313" key="2">
    <source>
        <dbReference type="Proteomes" id="UP000029733"/>
    </source>
</evidence>
<comment type="caution">
    <text evidence="1">The sequence shown here is derived from an EMBL/GenBank/DDBJ whole genome shotgun (WGS) entry which is preliminary data.</text>
</comment>
<protein>
    <submittedName>
        <fullName evidence="1">Uncharacterized protein</fullName>
    </submittedName>
</protein>
<dbReference type="RefSeq" id="WP_138109771.1">
    <property type="nucleotide sequence ID" value="NZ_JRPR02000001.1"/>
</dbReference>
<organism evidence="1 2">
    <name type="scientific">Helicobacter jaachi</name>
    <dbReference type="NCBI Taxonomy" id="1677920"/>
    <lineage>
        <taxon>Bacteria</taxon>
        <taxon>Pseudomonadati</taxon>
        <taxon>Campylobacterota</taxon>
        <taxon>Epsilonproteobacteria</taxon>
        <taxon>Campylobacterales</taxon>
        <taxon>Helicobacteraceae</taxon>
        <taxon>Helicobacter</taxon>
    </lineage>
</organism>
<keyword evidence="2" id="KW-1185">Reference proteome</keyword>
<gene>
    <name evidence="1" type="ORF">LS71_000305</name>
</gene>
<dbReference type="OrthoDB" id="5323893at2"/>
<name>A0A4U8TBG4_9HELI</name>
<sequence length="229" mass="24963">MSIVILGILGIICSSMLLNISKNISFSRASNDTSITIALLKIENLLQNALIDSILDEHNKPLSAPTSSLHFASIEQNLLFGGGFKNTTPATQNDTLLPSVPISVESSHDSTLYFATSHSWHIGAPLYIFAQTKAPFTPYYITHTTSASLTFDKPLPTKALLALPISMHTLKFTQNTLWLDNAPLIFNITSFSITPHAFAQGTFLEVEICAINAHCEMGGVWLDEMVAIL</sequence>
<dbReference type="EMBL" id="JRPR02000001">
    <property type="protein sequence ID" value="TLD97241.1"/>
    <property type="molecule type" value="Genomic_DNA"/>
</dbReference>
<evidence type="ECO:0000313" key="1">
    <source>
        <dbReference type="EMBL" id="TLD97241.1"/>
    </source>
</evidence>
<proteinExistence type="predicted"/>